<comment type="similarity">
    <text evidence="5">Belongs to the folylpolyglutamate synthase family.</text>
</comment>
<name>A0A6L3ZF08_9FLAO</name>
<reference evidence="24 25" key="1">
    <citation type="submission" date="2019-10" db="EMBL/GenBank/DDBJ databases">
        <title>Genome sequence of Phaeocystidibacter marisrubri JCM30614 (type strain).</title>
        <authorList>
            <person name="Bowman J.P."/>
        </authorList>
    </citation>
    <scope>NUCLEOTIDE SEQUENCE [LARGE SCALE GENOMIC DNA]</scope>
    <source>
        <strain evidence="24 25">JCM 30614</strain>
    </source>
</reference>
<dbReference type="NCBIfam" id="TIGR01499">
    <property type="entry name" value="folC"/>
    <property type="match status" value="1"/>
</dbReference>
<dbReference type="GO" id="GO:0004326">
    <property type="term" value="F:tetrahydrofolylpolyglutamate synthase activity"/>
    <property type="evidence" value="ECO:0007669"/>
    <property type="project" value="UniProtKB-EC"/>
</dbReference>
<evidence type="ECO:0000256" key="13">
    <source>
        <dbReference type="ARBA" id="ARBA00022842"/>
    </source>
</evidence>
<dbReference type="Gene3D" id="3.40.1190.10">
    <property type="entry name" value="Mur-like, catalytic domain"/>
    <property type="match status" value="1"/>
</dbReference>
<comment type="caution">
    <text evidence="24">The sequence shown here is derived from an EMBL/GenBank/DDBJ whole genome shotgun (WGS) entry which is preliminary data.</text>
</comment>
<evidence type="ECO:0000256" key="10">
    <source>
        <dbReference type="ARBA" id="ARBA00022723"/>
    </source>
</evidence>
<evidence type="ECO:0000256" key="5">
    <source>
        <dbReference type="ARBA" id="ARBA00008276"/>
    </source>
</evidence>
<dbReference type="Pfam" id="PF02875">
    <property type="entry name" value="Mur_ligase_C"/>
    <property type="match status" value="1"/>
</dbReference>
<feature type="domain" description="Mur ligase C-terminal" evidence="22">
    <location>
        <begin position="280"/>
        <end position="397"/>
    </location>
</feature>
<evidence type="ECO:0000256" key="16">
    <source>
        <dbReference type="ARBA" id="ARBA00030592"/>
    </source>
</evidence>
<dbReference type="OrthoDB" id="9809356at2"/>
<keyword evidence="14" id="KW-0289">Folate biosynthesis</keyword>
<accession>A0A6L3ZF08</accession>
<sequence>MESFRETVEWLYTQLPVYQRTGPGAHYKIDLDKTHRLMELLDHPEGAFPSIHVAGTNGKGSVSHMLASILQEAGYKVGLYTSPHLVDFRERVKINGELMPEEEVISFVNRYKTHFQSLQLSFFEMTVGLAFDTFRKHKVDVAVVEVGMGGRLDSTNVIIPEVSVITNIGLDHTAFLGTTIPEIAAEKGGIIKPNVPVIIGQKQSSTTPVFREIAKKNNSPIFFAEDEVFESLESDLKGYYQKHNIRTAVCAIRTQKKFSVTDENIEHGLLNVVRNTRLAGRWQTLSENPYVICDTGHNEDGVKYILQQLSDTPHKKLHMVWGMVNDKDIRKVLSMLPKSAQYYFAKPSIPRGLDAKELADAAKEAHLVGAAYPSVMDAIEAAKSNFCEGDLIFVGGSTFVVADALS</sequence>
<evidence type="ECO:0000259" key="22">
    <source>
        <dbReference type="Pfam" id="PF02875"/>
    </source>
</evidence>
<keyword evidence="11" id="KW-0547">Nucleotide-binding</keyword>
<dbReference type="Gene3D" id="3.90.190.20">
    <property type="entry name" value="Mur ligase, C-terminal domain"/>
    <property type="match status" value="1"/>
</dbReference>
<dbReference type="PROSITE" id="PS01011">
    <property type="entry name" value="FOLYLPOLYGLU_SYNT_1"/>
    <property type="match status" value="1"/>
</dbReference>
<dbReference type="PIRSF" id="PIRSF001563">
    <property type="entry name" value="Folylpolyglu_synth"/>
    <property type="match status" value="1"/>
</dbReference>
<comment type="pathway">
    <text evidence="4">Cofactor biosynthesis; tetrahydrofolylpolyglutamate biosynthesis.</text>
</comment>
<dbReference type="EC" id="6.3.2.17" evidence="7"/>
<dbReference type="GO" id="GO:0005524">
    <property type="term" value="F:ATP binding"/>
    <property type="evidence" value="ECO:0007669"/>
    <property type="project" value="UniProtKB-KW"/>
</dbReference>
<dbReference type="FunFam" id="3.40.1190.10:FF:000011">
    <property type="entry name" value="Folylpolyglutamate synthase/dihydrofolate synthase"/>
    <property type="match status" value="1"/>
</dbReference>
<comment type="pathway">
    <text evidence="3">Cofactor biosynthesis; tetrahydrofolate biosynthesis; 7,8-dihydrofolate from 2-amino-4-hydroxy-6-hydroxymethyl-7,8-dihydropteridine diphosphate and 4-aminobenzoate: step 2/2.</text>
</comment>
<keyword evidence="13" id="KW-0460">Magnesium</keyword>
<evidence type="ECO:0000256" key="17">
    <source>
        <dbReference type="ARBA" id="ARBA00032510"/>
    </source>
</evidence>
<evidence type="ECO:0000256" key="19">
    <source>
        <dbReference type="ARBA" id="ARBA00047808"/>
    </source>
</evidence>
<evidence type="ECO:0000256" key="11">
    <source>
        <dbReference type="ARBA" id="ARBA00022741"/>
    </source>
</evidence>
<dbReference type="Pfam" id="PF08245">
    <property type="entry name" value="Mur_ligase_M"/>
    <property type="match status" value="1"/>
</dbReference>
<dbReference type="GO" id="GO:0046872">
    <property type="term" value="F:metal ion binding"/>
    <property type="evidence" value="ECO:0007669"/>
    <property type="project" value="UniProtKB-KW"/>
</dbReference>
<comment type="catalytic activity">
    <reaction evidence="19">
        <text>10-formyltetrahydrofolyl-(gamma-L-Glu)(n) + L-glutamate + ATP = 10-formyltetrahydrofolyl-(gamma-L-Glu)(n+1) + ADP + phosphate + H(+)</text>
        <dbReference type="Rhea" id="RHEA:51904"/>
        <dbReference type="Rhea" id="RHEA-COMP:13088"/>
        <dbReference type="Rhea" id="RHEA-COMP:14300"/>
        <dbReference type="ChEBI" id="CHEBI:15378"/>
        <dbReference type="ChEBI" id="CHEBI:29985"/>
        <dbReference type="ChEBI" id="CHEBI:30616"/>
        <dbReference type="ChEBI" id="CHEBI:43474"/>
        <dbReference type="ChEBI" id="CHEBI:134413"/>
        <dbReference type="ChEBI" id="CHEBI:456216"/>
        <dbReference type="EC" id="6.3.2.17"/>
    </reaction>
</comment>
<dbReference type="PANTHER" id="PTHR11136:SF0">
    <property type="entry name" value="DIHYDROFOLATE SYNTHETASE-RELATED"/>
    <property type="match status" value="1"/>
</dbReference>
<dbReference type="InterPro" id="IPR004101">
    <property type="entry name" value="Mur_ligase_C"/>
</dbReference>
<comment type="catalytic activity">
    <reaction evidence="18">
        <text>(6S)-5,6,7,8-tetrahydrofolyl-(gamma-L-Glu)(n) + L-glutamate + ATP = (6S)-5,6,7,8-tetrahydrofolyl-(gamma-L-Glu)(n+1) + ADP + phosphate + H(+)</text>
        <dbReference type="Rhea" id="RHEA:10580"/>
        <dbReference type="Rhea" id="RHEA-COMP:14738"/>
        <dbReference type="Rhea" id="RHEA-COMP:14740"/>
        <dbReference type="ChEBI" id="CHEBI:15378"/>
        <dbReference type="ChEBI" id="CHEBI:29985"/>
        <dbReference type="ChEBI" id="CHEBI:30616"/>
        <dbReference type="ChEBI" id="CHEBI:43474"/>
        <dbReference type="ChEBI" id="CHEBI:141005"/>
        <dbReference type="ChEBI" id="CHEBI:456216"/>
        <dbReference type="EC" id="6.3.2.17"/>
    </reaction>
</comment>
<dbReference type="AlphaFoldDB" id="A0A6L3ZF08"/>
<comment type="cofactor">
    <cofactor evidence="1">
        <name>Mg(2+)</name>
        <dbReference type="ChEBI" id="CHEBI:18420"/>
    </cofactor>
</comment>
<dbReference type="Proteomes" id="UP000484164">
    <property type="component" value="Unassembled WGS sequence"/>
</dbReference>
<dbReference type="InterPro" id="IPR036565">
    <property type="entry name" value="Mur-like_cat_sf"/>
</dbReference>
<keyword evidence="10" id="KW-0479">Metal-binding</keyword>
<dbReference type="SUPFAM" id="SSF53623">
    <property type="entry name" value="MurD-like peptide ligases, catalytic domain"/>
    <property type="match status" value="1"/>
</dbReference>
<evidence type="ECO:0000256" key="1">
    <source>
        <dbReference type="ARBA" id="ARBA00001946"/>
    </source>
</evidence>
<dbReference type="InterPro" id="IPR001645">
    <property type="entry name" value="Folylpolyglutamate_synth"/>
</dbReference>
<feature type="domain" description="Mur ligase central" evidence="23">
    <location>
        <begin position="53"/>
        <end position="245"/>
    </location>
</feature>
<dbReference type="RefSeq" id="WP_151693421.1">
    <property type="nucleotide sequence ID" value="NZ_BMGX01000001.1"/>
</dbReference>
<evidence type="ECO:0000256" key="2">
    <source>
        <dbReference type="ARBA" id="ARBA00002714"/>
    </source>
</evidence>
<evidence type="ECO:0000259" key="23">
    <source>
        <dbReference type="Pfam" id="PF08245"/>
    </source>
</evidence>
<dbReference type="PROSITE" id="PS01012">
    <property type="entry name" value="FOLYLPOLYGLU_SYNT_2"/>
    <property type="match status" value="1"/>
</dbReference>
<keyword evidence="9" id="KW-0436">Ligase</keyword>
<evidence type="ECO:0000313" key="25">
    <source>
        <dbReference type="Proteomes" id="UP000484164"/>
    </source>
</evidence>
<dbReference type="GO" id="GO:0046656">
    <property type="term" value="P:folic acid biosynthetic process"/>
    <property type="evidence" value="ECO:0007669"/>
    <property type="project" value="UniProtKB-KW"/>
</dbReference>
<evidence type="ECO:0000256" key="12">
    <source>
        <dbReference type="ARBA" id="ARBA00022840"/>
    </source>
</evidence>
<comment type="function">
    <text evidence="2">Functions in two distinct reactions of the de novo folate biosynthetic pathway. Catalyzes the addition of a glutamate residue to dihydropteroate (7,8-dihydropteroate or H2Pte) to form dihydrofolate (7,8-dihydrofolate monoglutamate or H2Pte-Glu). Also catalyzes successive additions of L-glutamate to tetrahydrofolate or 10-formyltetrahydrofolate or 5,10-methylenetetrahydrofolate, leading to folylpolyglutamate derivatives.</text>
</comment>
<evidence type="ECO:0000256" key="4">
    <source>
        <dbReference type="ARBA" id="ARBA00005150"/>
    </source>
</evidence>
<protein>
    <recommendedName>
        <fullName evidence="8">Dihydrofolate synthase/folylpolyglutamate synthase</fullName>
        <ecNumber evidence="6">6.3.2.12</ecNumber>
        <ecNumber evidence="7">6.3.2.17</ecNumber>
    </recommendedName>
    <alternativeName>
        <fullName evidence="17">Folylpoly-gamma-glutamate synthetase-dihydrofolate synthetase</fullName>
    </alternativeName>
    <alternativeName>
        <fullName evidence="15">Folylpolyglutamate synthetase</fullName>
    </alternativeName>
    <alternativeName>
        <fullName evidence="16">Tetrahydrofolylpolyglutamate synthase</fullName>
    </alternativeName>
</protein>
<evidence type="ECO:0000256" key="14">
    <source>
        <dbReference type="ARBA" id="ARBA00022909"/>
    </source>
</evidence>
<dbReference type="EMBL" id="WBVQ01000002">
    <property type="protein sequence ID" value="KAB2815992.1"/>
    <property type="molecule type" value="Genomic_DNA"/>
</dbReference>
<comment type="catalytic activity">
    <reaction evidence="20">
        <text>(6R)-5,10-methylenetetrahydrofolyl-(gamma-L-Glu)(n) + L-glutamate + ATP = (6R)-5,10-methylenetetrahydrofolyl-(gamma-L-Glu)(n+1) + ADP + phosphate + H(+)</text>
        <dbReference type="Rhea" id="RHEA:51912"/>
        <dbReference type="Rhea" id="RHEA-COMP:13257"/>
        <dbReference type="Rhea" id="RHEA-COMP:13258"/>
        <dbReference type="ChEBI" id="CHEBI:15378"/>
        <dbReference type="ChEBI" id="CHEBI:29985"/>
        <dbReference type="ChEBI" id="CHEBI:30616"/>
        <dbReference type="ChEBI" id="CHEBI:43474"/>
        <dbReference type="ChEBI" id="CHEBI:136572"/>
        <dbReference type="ChEBI" id="CHEBI:456216"/>
        <dbReference type="EC" id="6.3.2.17"/>
    </reaction>
</comment>
<dbReference type="SUPFAM" id="SSF53244">
    <property type="entry name" value="MurD-like peptide ligases, peptide-binding domain"/>
    <property type="match status" value="1"/>
</dbReference>
<dbReference type="GO" id="GO:0008841">
    <property type="term" value="F:dihydrofolate synthase activity"/>
    <property type="evidence" value="ECO:0007669"/>
    <property type="project" value="UniProtKB-EC"/>
</dbReference>
<dbReference type="GO" id="GO:0005737">
    <property type="term" value="C:cytoplasm"/>
    <property type="evidence" value="ECO:0007669"/>
    <property type="project" value="TreeGrafter"/>
</dbReference>
<comment type="catalytic activity">
    <reaction evidence="21">
        <text>7,8-dihydropteroate + L-glutamate + ATP = 7,8-dihydrofolate + ADP + phosphate + H(+)</text>
        <dbReference type="Rhea" id="RHEA:23584"/>
        <dbReference type="ChEBI" id="CHEBI:15378"/>
        <dbReference type="ChEBI" id="CHEBI:17839"/>
        <dbReference type="ChEBI" id="CHEBI:29985"/>
        <dbReference type="ChEBI" id="CHEBI:30616"/>
        <dbReference type="ChEBI" id="CHEBI:43474"/>
        <dbReference type="ChEBI" id="CHEBI:57451"/>
        <dbReference type="ChEBI" id="CHEBI:456216"/>
        <dbReference type="EC" id="6.3.2.12"/>
    </reaction>
</comment>
<evidence type="ECO:0000256" key="7">
    <source>
        <dbReference type="ARBA" id="ARBA00013025"/>
    </source>
</evidence>
<dbReference type="InterPro" id="IPR013221">
    <property type="entry name" value="Mur_ligase_cen"/>
</dbReference>
<evidence type="ECO:0000256" key="9">
    <source>
        <dbReference type="ARBA" id="ARBA00022598"/>
    </source>
</evidence>
<dbReference type="InterPro" id="IPR018109">
    <property type="entry name" value="Folylpolyglutamate_synth_CS"/>
</dbReference>
<evidence type="ECO:0000256" key="15">
    <source>
        <dbReference type="ARBA" id="ARBA00030048"/>
    </source>
</evidence>
<evidence type="ECO:0000256" key="21">
    <source>
        <dbReference type="ARBA" id="ARBA00049161"/>
    </source>
</evidence>
<dbReference type="InterPro" id="IPR036615">
    <property type="entry name" value="Mur_ligase_C_dom_sf"/>
</dbReference>
<evidence type="ECO:0000256" key="20">
    <source>
        <dbReference type="ARBA" id="ARBA00049035"/>
    </source>
</evidence>
<keyword evidence="12" id="KW-0067">ATP-binding</keyword>
<evidence type="ECO:0000256" key="3">
    <source>
        <dbReference type="ARBA" id="ARBA00004799"/>
    </source>
</evidence>
<proteinExistence type="inferred from homology"/>
<organism evidence="24 25">
    <name type="scientific">Phaeocystidibacter marisrubri</name>
    <dbReference type="NCBI Taxonomy" id="1577780"/>
    <lineage>
        <taxon>Bacteria</taxon>
        <taxon>Pseudomonadati</taxon>
        <taxon>Bacteroidota</taxon>
        <taxon>Flavobacteriia</taxon>
        <taxon>Flavobacteriales</taxon>
        <taxon>Phaeocystidibacteraceae</taxon>
        <taxon>Phaeocystidibacter</taxon>
    </lineage>
</organism>
<keyword evidence="25" id="KW-1185">Reference proteome</keyword>
<evidence type="ECO:0000256" key="8">
    <source>
        <dbReference type="ARBA" id="ARBA00019357"/>
    </source>
</evidence>
<evidence type="ECO:0000256" key="18">
    <source>
        <dbReference type="ARBA" id="ARBA00047493"/>
    </source>
</evidence>
<dbReference type="PANTHER" id="PTHR11136">
    <property type="entry name" value="FOLYLPOLYGLUTAMATE SYNTHASE-RELATED"/>
    <property type="match status" value="1"/>
</dbReference>
<dbReference type="EC" id="6.3.2.12" evidence="6"/>
<evidence type="ECO:0000256" key="6">
    <source>
        <dbReference type="ARBA" id="ARBA00013023"/>
    </source>
</evidence>
<evidence type="ECO:0000313" key="24">
    <source>
        <dbReference type="EMBL" id="KAB2815992.1"/>
    </source>
</evidence>
<gene>
    <name evidence="24" type="ORF">F8C82_09870</name>
</gene>